<keyword evidence="2" id="KW-1133">Transmembrane helix</keyword>
<name>A0ABS8RR28_DATST</name>
<keyword evidence="1" id="KW-0175">Coiled coil</keyword>
<keyword evidence="4" id="KW-1185">Reference proteome</keyword>
<dbReference type="Proteomes" id="UP000823775">
    <property type="component" value="Unassembled WGS sequence"/>
</dbReference>
<comment type="caution">
    <text evidence="3">The sequence shown here is derived from an EMBL/GenBank/DDBJ whole genome shotgun (WGS) entry which is preliminary data.</text>
</comment>
<evidence type="ECO:0000313" key="4">
    <source>
        <dbReference type="Proteomes" id="UP000823775"/>
    </source>
</evidence>
<proteinExistence type="predicted"/>
<evidence type="ECO:0000313" key="3">
    <source>
        <dbReference type="EMBL" id="MCD7448059.1"/>
    </source>
</evidence>
<dbReference type="EMBL" id="JACEIK010000051">
    <property type="protein sequence ID" value="MCD7448059.1"/>
    <property type="molecule type" value="Genomic_DNA"/>
</dbReference>
<sequence length="150" mass="17651">MIREMVEDKIVTVKSFSMDRDDDITADEIPPENNLTTGAYRIMWFERKIREIIQCIEYKITELEAKRSQLDAKTSAVVAKLTARIEFLLSDRDVMQKNLDEFLMKLSNQQREGTFSCHLIFTFFSSAILPIRYLFIRFRDIQRGQGDNDL</sequence>
<evidence type="ECO:0000256" key="2">
    <source>
        <dbReference type="SAM" id="Phobius"/>
    </source>
</evidence>
<reference evidence="3 4" key="1">
    <citation type="journal article" date="2021" name="BMC Genomics">
        <title>Datura genome reveals duplications of psychoactive alkaloid biosynthetic genes and high mutation rate following tissue culture.</title>
        <authorList>
            <person name="Rajewski A."/>
            <person name="Carter-House D."/>
            <person name="Stajich J."/>
            <person name="Litt A."/>
        </authorList>
    </citation>
    <scope>NUCLEOTIDE SEQUENCE [LARGE SCALE GENOMIC DNA]</scope>
    <source>
        <strain evidence="3">AR-01</strain>
    </source>
</reference>
<evidence type="ECO:0000256" key="1">
    <source>
        <dbReference type="SAM" id="Coils"/>
    </source>
</evidence>
<feature type="transmembrane region" description="Helical" evidence="2">
    <location>
        <begin position="113"/>
        <end position="135"/>
    </location>
</feature>
<feature type="coiled-coil region" evidence="1">
    <location>
        <begin position="53"/>
        <end position="112"/>
    </location>
</feature>
<accession>A0ABS8RR28</accession>
<keyword evidence="2" id="KW-0472">Membrane</keyword>
<protein>
    <submittedName>
        <fullName evidence="3">Uncharacterized protein</fullName>
    </submittedName>
</protein>
<organism evidence="3 4">
    <name type="scientific">Datura stramonium</name>
    <name type="common">Jimsonweed</name>
    <name type="synonym">Common thornapple</name>
    <dbReference type="NCBI Taxonomy" id="4076"/>
    <lineage>
        <taxon>Eukaryota</taxon>
        <taxon>Viridiplantae</taxon>
        <taxon>Streptophyta</taxon>
        <taxon>Embryophyta</taxon>
        <taxon>Tracheophyta</taxon>
        <taxon>Spermatophyta</taxon>
        <taxon>Magnoliopsida</taxon>
        <taxon>eudicotyledons</taxon>
        <taxon>Gunneridae</taxon>
        <taxon>Pentapetalae</taxon>
        <taxon>asterids</taxon>
        <taxon>lamiids</taxon>
        <taxon>Solanales</taxon>
        <taxon>Solanaceae</taxon>
        <taxon>Solanoideae</taxon>
        <taxon>Datureae</taxon>
        <taxon>Datura</taxon>
    </lineage>
</organism>
<keyword evidence="2" id="KW-0812">Transmembrane</keyword>
<gene>
    <name evidence="3" type="ORF">HAX54_037761</name>
</gene>